<feature type="domain" description="DUF6603" evidence="2">
    <location>
        <begin position="144"/>
        <end position="646"/>
    </location>
</feature>
<feature type="region of interest" description="Disordered" evidence="1">
    <location>
        <begin position="841"/>
        <end position="876"/>
    </location>
</feature>
<dbReference type="RefSeq" id="WP_344040791.1">
    <property type="nucleotide sequence ID" value="NZ_BAAAKE010000025.1"/>
</dbReference>
<dbReference type="Proteomes" id="UP001595833">
    <property type="component" value="Unassembled WGS sequence"/>
</dbReference>
<dbReference type="EMBL" id="JBHSJB010000017">
    <property type="protein sequence ID" value="MFC5055909.1"/>
    <property type="molecule type" value="Genomic_DNA"/>
</dbReference>
<evidence type="ECO:0000259" key="2">
    <source>
        <dbReference type="Pfam" id="PF20248"/>
    </source>
</evidence>
<organism evidence="3 4">
    <name type="scientific">Saccharothrix xinjiangensis</name>
    <dbReference type="NCBI Taxonomy" id="204798"/>
    <lineage>
        <taxon>Bacteria</taxon>
        <taxon>Bacillati</taxon>
        <taxon>Actinomycetota</taxon>
        <taxon>Actinomycetes</taxon>
        <taxon>Pseudonocardiales</taxon>
        <taxon>Pseudonocardiaceae</taxon>
        <taxon>Saccharothrix</taxon>
    </lineage>
</organism>
<comment type="caution">
    <text evidence="3">The sequence shown here is derived from an EMBL/GenBank/DDBJ whole genome shotgun (WGS) entry which is preliminary data.</text>
</comment>
<protein>
    <submittedName>
        <fullName evidence="3">DUF6603 domain-containing protein</fullName>
    </submittedName>
</protein>
<reference evidence="4" key="1">
    <citation type="journal article" date="2019" name="Int. J. Syst. Evol. Microbiol.">
        <title>The Global Catalogue of Microorganisms (GCM) 10K type strain sequencing project: providing services to taxonomists for standard genome sequencing and annotation.</title>
        <authorList>
            <consortium name="The Broad Institute Genomics Platform"/>
            <consortium name="The Broad Institute Genome Sequencing Center for Infectious Disease"/>
            <person name="Wu L."/>
            <person name="Ma J."/>
        </authorList>
    </citation>
    <scope>NUCLEOTIDE SEQUENCE [LARGE SCALE GENOMIC DNA]</scope>
    <source>
        <strain evidence="4">KCTC 12848</strain>
    </source>
</reference>
<gene>
    <name evidence="3" type="ORF">ACFPFM_19375</name>
</gene>
<feature type="region of interest" description="Disordered" evidence="1">
    <location>
        <begin position="665"/>
        <end position="686"/>
    </location>
</feature>
<evidence type="ECO:0000313" key="3">
    <source>
        <dbReference type="EMBL" id="MFC5055909.1"/>
    </source>
</evidence>
<accession>A0ABV9Y014</accession>
<proteinExistence type="predicted"/>
<dbReference type="InterPro" id="IPR046538">
    <property type="entry name" value="DUF6603"/>
</dbReference>
<dbReference type="Pfam" id="PF20248">
    <property type="entry name" value="DUF6603"/>
    <property type="match status" value="1"/>
</dbReference>
<evidence type="ECO:0000256" key="1">
    <source>
        <dbReference type="SAM" id="MobiDB-lite"/>
    </source>
</evidence>
<evidence type="ECO:0000313" key="4">
    <source>
        <dbReference type="Proteomes" id="UP001595833"/>
    </source>
</evidence>
<keyword evidence="4" id="KW-1185">Reference proteome</keyword>
<sequence length="876" mass="91538">MAGTRVTVLAVRLALDVSLADVPVVGSQIPHDTASVSGLDLMVLSSSQTNPAQQQALRSLLDGAGWTGAAWPESVWKATVSVGATLRVTNKPFTAYVALTTSKQTDTMMLSDSAGTDRDDTLLPARQAVLVAAAGTGMTGWVEVDKALGPLRVSRLGVSYRDKTVFLLLDGSLTLGGIVLETMGLGIGVRVESPYTVTATLDGLGIAFEKGPVRIAGEVLRQTPPSPDWDLLLTGGLVVSTSRISMAVVGAYAHGTNGMVSLFLFGEIDGLAIGAPPVEVLGLSGGFGYNSTVTIPAVDQIADYALVAGLTDPEKFPVGKGPLEVLKTLTTSVITPAVGEIWLAAGLHVRCFEFIDVKALLILQVGENFAVTLLGLASASFPPTGHAYAKATLQVRASYQASTGELAVLGQLTRDSYLLDPDCHLEGGFAVCTWVSPSPHAGDFVVCAGGYHPDYAKPGHYPDVPRIGFSWALGGGLSIVGECYAALTPSAFMLGARLDVDFHASVVHAWLHAQIDALIQWDPFSFEIDIGVRAGAELHIGFNPRIELGVDVTVWGPPTGGIATFHLPIISDVSVKFGASKPATLPWLDWSDFHTRVLGKQTTQVLATGGVLPEPPTPTAAAATTSPSVGEAEVKPWRVSAAGFSFISQAPTPVTTVSLVTPDGTTTPVSLHDRDPFSVRPMGTQPANATHTVTVKRNPTPAEAAAGVEPVVVDLLGGIDPWTAEAVYQDVPMSLWGPAPPSPGTRPATDTELLVGQAVGVRLTVPGPDPGDPLGPIVETVLEVDPIEVDPRPVYALSGSPDPDGPVPDRPGTVRTAIATGLLGTASTRAALDTALRKWGVAPPQPREGTLTDTAERVWSYLPYDPMTAPTRQARR</sequence>
<name>A0ABV9Y014_9PSEU</name>